<name>A0ABD5XWS5_9EURY</name>
<keyword evidence="3" id="KW-1185">Reference proteome</keyword>
<feature type="region of interest" description="Disordered" evidence="1">
    <location>
        <begin position="46"/>
        <end position="70"/>
    </location>
</feature>
<organism evidence="2 3">
    <name type="scientific">Halobaculum litoreum</name>
    <dbReference type="NCBI Taxonomy" id="3031998"/>
    <lineage>
        <taxon>Archaea</taxon>
        <taxon>Methanobacteriati</taxon>
        <taxon>Methanobacteriota</taxon>
        <taxon>Stenosarchaea group</taxon>
        <taxon>Halobacteria</taxon>
        <taxon>Halobacteriales</taxon>
        <taxon>Haloferacaceae</taxon>
        <taxon>Halobaculum</taxon>
    </lineage>
</organism>
<evidence type="ECO:0000256" key="1">
    <source>
        <dbReference type="SAM" id="MobiDB-lite"/>
    </source>
</evidence>
<feature type="compositionally biased region" description="Basic and acidic residues" evidence="1">
    <location>
        <begin position="50"/>
        <end position="59"/>
    </location>
</feature>
<feature type="region of interest" description="Disordered" evidence="1">
    <location>
        <begin position="1"/>
        <end position="25"/>
    </location>
</feature>
<reference evidence="2 3" key="1">
    <citation type="journal article" date="2019" name="Int. J. Syst. Evol. Microbiol.">
        <title>The Global Catalogue of Microorganisms (GCM) 10K type strain sequencing project: providing services to taxonomists for standard genome sequencing and annotation.</title>
        <authorList>
            <consortium name="The Broad Institute Genomics Platform"/>
            <consortium name="The Broad Institute Genome Sequencing Center for Infectious Disease"/>
            <person name="Wu L."/>
            <person name="Ma J."/>
        </authorList>
    </citation>
    <scope>NUCLEOTIDE SEQUENCE [LARGE SCALE GENOMIC DNA]</scope>
    <source>
        <strain evidence="2 3">DT92</strain>
    </source>
</reference>
<protein>
    <submittedName>
        <fullName evidence="2">Uncharacterized protein</fullName>
    </submittedName>
</protein>
<sequence>MEWGADDDALTAYEDDSGEKAMLPGYVPREDTENVVTLRADKFDFQGGREFPRGEKYDADSDGDADEDVSALDQTHWSTTDATNGTVSVSNADLDVEKALTVSSSSVAGGETVTAAFSDFALSDAAEKRYLQFVVNVEALTSGATVEVAVLDDDGDEKVVSASPGADTSTASVFAAATGSGIVLQQRLADLTTNANGDGTFDSLDSVEVRIKDADATVTFTALDVERKSRWTFGSYLANEDTDSEERTKRYEPGPGDFTVTGLDTLGASSGRTRL</sequence>
<comment type="caution">
    <text evidence="2">The sequence shown here is derived from an EMBL/GenBank/DDBJ whole genome shotgun (WGS) entry which is preliminary data.</text>
</comment>
<proteinExistence type="predicted"/>
<gene>
    <name evidence="2" type="ORF">ACFQRB_16095</name>
</gene>
<feature type="compositionally biased region" description="Acidic residues" evidence="1">
    <location>
        <begin position="1"/>
        <end position="17"/>
    </location>
</feature>
<feature type="region of interest" description="Disordered" evidence="1">
    <location>
        <begin position="240"/>
        <end position="275"/>
    </location>
</feature>
<evidence type="ECO:0000313" key="3">
    <source>
        <dbReference type="Proteomes" id="UP001596368"/>
    </source>
</evidence>
<feature type="compositionally biased region" description="Acidic residues" evidence="1">
    <location>
        <begin position="60"/>
        <end position="70"/>
    </location>
</feature>
<dbReference type="EMBL" id="JBHSZG010000001">
    <property type="protein sequence ID" value="MFC7137545.1"/>
    <property type="molecule type" value="Genomic_DNA"/>
</dbReference>
<evidence type="ECO:0000313" key="2">
    <source>
        <dbReference type="EMBL" id="MFC7137545.1"/>
    </source>
</evidence>
<dbReference type="AlphaFoldDB" id="A0ABD5XWS5"/>
<accession>A0ABD5XWS5</accession>
<dbReference type="Proteomes" id="UP001596368">
    <property type="component" value="Unassembled WGS sequence"/>
</dbReference>